<gene>
    <name evidence="1" type="ORF">SAMN05421863_11037</name>
</gene>
<dbReference type="AlphaFoldDB" id="A0A1I4W9E3"/>
<proteinExistence type="predicted"/>
<sequence>MIYLIINHNNFMVFNKLTLSITSLFIFKIYTTTLDLLIAELATEKKIAFE</sequence>
<keyword evidence="2" id="KW-1185">Reference proteome</keyword>
<name>A0A1I4W9E3_9PROT</name>
<evidence type="ECO:0000313" key="1">
    <source>
        <dbReference type="EMBL" id="SFN10268.1"/>
    </source>
</evidence>
<evidence type="ECO:0000313" key="2">
    <source>
        <dbReference type="Proteomes" id="UP000183287"/>
    </source>
</evidence>
<organism evidence="1 2">
    <name type="scientific">Nitrosomonas communis</name>
    <dbReference type="NCBI Taxonomy" id="44574"/>
    <lineage>
        <taxon>Bacteria</taxon>
        <taxon>Pseudomonadati</taxon>
        <taxon>Pseudomonadota</taxon>
        <taxon>Betaproteobacteria</taxon>
        <taxon>Nitrosomonadales</taxon>
        <taxon>Nitrosomonadaceae</taxon>
        <taxon>Nitrosomonas</taxon>
    </lineage>
</organism>
<dbReference type="Proteomes" id="UP000183287">
    <property type="component" value="Unassembled WGS sequence"/>
</dbReference>
<protein>
    <submittedName>
        <fullName evidence="1">Uncharacterized protein</fullName>
    </submittedName>
</protein>
<accession>A0A1I4W9E3</accession>
<reference evidence="2" key="1">
    <citation type="submission" date="2016-10" db="EMBL/GenBank/DDBJ databases">
        <authorList>
            <person name="Varghese N."/>
            <person name="Submissions S."/>
        </authorList>
    </citation>
    <scope>NUCLEOTIDE SEQUENCE [LARGE SCALE GENOMIC DNA]</scope>
    <source>
        <strain evidence="2">Nm44</strain>
    </source>
</reference>
<dbReference type="EMBL" id="FOUB01000103">
    <property type="protein sequence ID" value="SFN10268.1"/>
    <property type="molecule type" value="Genomic_DNA"/>
</dbReference>